<feature type="coiled-coil region" evidence="1">
    <location>
        <begin position="302"/>
        <end position="329"/>
    </location>
</feature>
<evidence type="ECO:0000313" key="4">
    <source>
        <dbReference type="Proteomes" id="UP000007520"/>
    </source>
</evidence>
<organism evidence="3 4">
    <name type="scientific">Vibrio phage pVp-1</name>
    <dbReference type="NCBI Taxonomy" id="1150989"/>
    <lineage>
        <taxon>Viruses</taxon>
        <taxon>Duplodnaviria</taxon>
        <taxon>Heunggongvirae</taxon>
        <taxon>Uroviricota</taxon>
        <taxon>Caudoviricetes</taxon>
        <taxon>Demerecviridae</taxon>
        <taxon>Ermolyevavirinae</taxon>
        <taxon>Vipunavirus</taxon>
        <taxon>Vipunavirus pVp1</taxon>
    </lineage>
</organism>
<dbReference type="RefSeq" id="YP_007007920.1">
    <property type="nucleotide sequence ID" value="NC_019529.1"/>
</dbReference>
<evidence type="ECO:0000313" key="3">
    <source>
        <dbReference type="EMBL" id="AFB83954.1"/>
    </source>
</evidence>
<gene>
    <name evidence="3" type="ORF">pVp-1_0097</name>
</gene>
<keyword evidence="4" id="KW-1185">Reference proteome</keyword>
<accession>H6WXI8</accession>
<evidence type="ECO:0000259" key="2">
    <source>
        <dbReference type="Pfam" id="PF01145"/>
    </source>
</evidence>
<dbReference type="OrthoDB" id="33194at10239"/>
<name>H6WXI8_9CAUD</name>
<proteinExistence type="predicted"/>
<sequence>MMNKAQVILASTIGSVAILAGSLVWGIGNNDLGFRQVIQSPSGEISVKFDQGWYWQGFDTVTTYPDNINYETPDSKIIDSQGRQVIKEGINVQYQDGGIGYVDGSVMIALPNDKDNMIALHKAANSPAGLISKIISREVRQGLNLTAGLMTSEEAYAVRRNDYANWARMQVEKGRFSTVLKEKKVEMEDGKIQKKMVPTIKYQKDGITPEYQDGMFADYGLKVTGFQITSWDFEDKTKEQIAKKRDAEMAIITAKANADRADWETKEVEAKGKKAIAKVKYEQLQIKEKATIAADREKEVAITNAKRKVEVAKQLVQEQTQRAIAAKKEAEAFTTMSVARANDKKRMMQSDGALQQKLEAYVQTQKVWADAYAKRAVPTIQMGDAQGTNGDASQFQQMLNAMVAKDLMVKTQVTK</sequence>
<reference evidence="3 4" key="1">
    <citation type="journal article" date="2012" name="J. Virol.">
        <title>Complete Genome Sequence of a Novel Marine Siphovirus, pVp-1, Infecting Vibrio parahaemolyticus.</title>
        <authorList>
            <person name="Kim J.H."/>
            <person name="Jun J.W."/>
            <person name="Choresca C.H."/>
            <person name="Shin S.P."/>
            <person name="Han J.E."/>
            <person name="Park S.C."/>
        </authorList>
    </citation>
    <scope>NUCLEOTIDE SEQUENCE [LARGE SCALE GENOMIC DNA]</scope>
</reference>
<keyword evidence="1" id="KW-0175">Coiled coil</keyword>
<dbReference type="KEGG" id="vg:14013363"/>
<dbReference type="Pfam" id="PF01145">
    <property type="entry name" value="Band_7"/>
    <property type="match status" value="1"/>
</dbReference>
<dbReference type="InterPro" id="IPR001107">
    <property type="entry name" value="Band_7"/>
</dbReference>
<protein>
    <recommendedName>
        <fullName evidence="2">Band 7 domain-containing protein</fullName>
    </recommendedName>
</protein>
<feature type="domain" description="Band 7" evidence="2">
    <location>
        <begin position="40"/>
        <end position="258"/>
    </location>
</feature>
<evidence type="ECO:0000256" key="1">
    <source>
        <dbReference type="SAM" id="Coils"/>
    </source>
</evidence>
<dbReference type="Proteomes" id="UP000007520">
    <property type="component" value="Segment"/>
</dbReference>
<dbReference type="EMBL" id="JQ340389">
    <property type="protein sequence ID" value="AFB83954.1"/>
    <property type="molecule type" value="Genomic_DNA"/>
</dbReference>
<dbReference type="GeneID" id="14013363"/>